<name>A0AAD5C216_AMBAR</name>
<sequence length="40" mass="4445">MTMLNRFSCNSFHGETDFSGGGQDENSSSGRGPKKRRIHD</sequence>
<reference evidence="2" key="1">
    <citation type="submission" date="2022-06" db="EMBL/GenBank/DDBJ databases">
        <title>Uncovering the hologenomic basis of an extraordinary plant invasion.</title>
        <authorList>
            <person name="Bieker V.C."/>
            <person name="Martin M.D."/>
            <person name="Gilbert T."/>
            <person name="Hodgins K."/>
            <person name="Battlay P."/>
            <person name="Petersen B."/>
            <person name="Wilson J."/>
        </authorList>
    </citation>
    <scope>NUCLEOTIDE SEQUENCE</scope>
    <source>
        <strain evidence="2">AA19_3_7</strain>
        <tissue evidence="2">Leaf</tissue>
    </source>
</reference>
<organism evidence="2 3">
    <name type="scientific">Ambrosia artemisiifolia</name>
    <name type="common">Common ragweed</name>
    <dbReference type="NCBI Taxonomy" id="4212"/>
    <lineage>
        <taxon>Eukaryota</taxon>
        <taxon>Viridiplantae</taxon>
        <taxon>Streptophyta</taxon>
        <taxon>Embryophyta</taxon>
        <taxon>Tracheophyta</taxon>
        <taxon>Spermatophyta</taxon>
        <taxon>Magnoliopsida</taxon>
        <taxon>eudicotyledons</taxon>
        <taxon>Gunneridae</taxon>
        <taxon>Pentapetalae</taxon>
        <taxon>asterids</taxon>
        <taxon>campanulids</taxon>
        <taxon>Asterales</taxon>
        <taxon>Asteraceae</taxon>
        <taxon>Asteroideae</taxon>
        <taxon>Heliantheae alliance</taxon>
        <taxon>Heliantheae</taxon>
        <taxon>Ambrosia</taxon>
    </lineage>
</organism>
<accession>A0AAD5C216</accession>
<dbReference type="Proteomes" id="UP001206925">
    <property type="component" value="Unassembled WGS sequence"/>
</dbReference>
<dbReference type="EMBL" id="JAMZMK010010202">
    <property type="protein sequence ID" value="KAI7732606.1"/>
    <property type="molecule type" value="Genomic_DNA"/>
</dbReference>
<keyword evidence="3" id="KW-1185">Reference proteome</keyword>
<evidence type="ECO:0000256" key="1">
    <source>
        <dbReference type="SAM" id="MobiDB-lite"/>
    </source>
</evidence>
<protein>
    <submittedName>
        <fullName evidence="2">Uncharacterized protein</fullName>
    </submittedName>
</protein>
<proteinExistence type="predicted"/>
<feature type="compositionally biased region" description="Polar residues" evidence="1">
    <location>
        <begin position="1"/>
        <end position="13"/>
    </location>
</feature>
<dbReference type="AlphaFoldDB" id="A0AAD5C216"/>
<gene>
    <name evidence="2" type="ORF">M8C21_001658</name>
</gene>
<evidence type="ECO:0000313" key="2">
    <source>
        <dbReference type="EMBL" id="KAI7732606.1"/>
    </source>
</evidence>
<comment type="caution">
    <text evidence="2">The sequence shown here is derived from an EMBL/GenBank/DDBJ whole genome shotgun (WGS) entry which is preliminary data.</text>
</comment>
<evidence type="ECO:0000313" key="3">
    <source>
        <dbReference type="Proteomes" id="UP001206925"/>
    </source>
</evidence>
<feature type="region of interest" description="Disordered" evidence="1">
    <location>
        <begin position="1"/>
        <end position="40"/>
    </location>
</feature>